<name>A0A7J6KYM0_PERCH</name>
<reference evidence="2 3" key="1">
    <citation type="submission" date="2020-04" db="EMBL/GenBank/DDBJ databases">
        <title>Perkinsus chesapeaki whole genome sequence.</title>
        <authorList>
            <person name="Bogema D.R."/>
        </authorList>
    </citation>
    <scope>NUCLEOTIDE SEQUENCE [LARGE SCALE GENOMIC DNA]</scope>
    <source>
        <strain evidence="2">ATCC PRA-425</strain>
    </source>
</reference>
<dbReference type="AlphaFoldDB" id="A0A7J6KYM0"/>
<organism evidence="2 3">
    <name type="scientific">Perkinsus chesapeaki</name>
    <name type="common">Clam parasite</name>
    <name type="synonym">Perkinsus andrewsi</name>
    <dbReference type="NCBI Taxonomy" id="330153"/>
    <lineage>
        <taxon>Eukaryota</taxon>
        <taxon>Sar</taxon>
        <taxon>Alveolata</taxon>
        <taxon>Perkinsozoa</taxon>
        <taxon>Perkinsea</taxon>
        <taxon>Perkinsida</taxon>
        <taxon>Perkinsidae</taxon>
        <taxon>Perkinsus</taxon>
    </lineage>
</organism>
<comment type="caution">
    <text evidence="2">The sequence shown here is derived from an EMBL/GenBank/DDBJ whole genome shotgun (WGS) entry which is preliminary data.</text>
</comment>
<feature type="transmembrane region" description="Helical" evidence="1">
    <location>
        <begin position="29"/>
        <end position="51"/>
    </location>
</feature>
<sequence length="716" mass="79304">MSFGRATLVESARKSPLVASLLDMATSDWARAFFICMVNVGLIVAVILDFLRQSVRSLWWRRRPAEERGVVSSGMGNFLARMKGWHWGSVLSKICVLCLVYYCLWVGVAKMTYVFLSWLNEQLASMSLLAVVGIIYIIGIIMFLLPPVPGVPVYITAGIVISARAYCDDPNDGSCIGFWPGTLLAIALSYFLKLNAVVMQQKLIGEQLGKSVRIQRFVGVDQPGIRAIEKVLQVPGHTVPKVAILCGGPDWPTSVLTGIMKLSVFQMVLGTMPCIFLVVPCALSGALLNRVEEGAIWGASASTALALAGLAQGGAMVVAAYFMQDTVQKHYDELTAYRPEHEAVAELTRKDAMRRETLSRLTEWPMLPILVRTNLVVAATALLFSCVLAGFFSTSCFRPFELTNRLSEPFTEGGLDGDVWNLLRPLGWISLGSFLVGWLLLEFHNTWVARVVKKEMKRLIDLGHEAKDYSVAEERRRRASDESVELRLDHSVSMQFRMEVFEEVSKMAEGAQHERVSLPRDSRKNENPWFKGYKDVLAGFTFWAFGDEFENPACCENKPFAAQLPIRNAFFRITIRRKGTYDPSTTSESVYGKKNSVRFGGARRRTDLGYPNDSPGPAYDVRGSIARVTCSAGSALRKAERYVLDELERAMRANNVGPGDYDVLTPGSKLDGTYGRSFGISHRAYDKTCSPGFEKELIGRTSPGPGAMSMDFAKDA</sequence>
<evidence type="ECO:0000256" key="1">
    <source>
        <dbReference type="SAM" id="Phobius"/>
    </source>
</evidence>
<feature type="transmembrane region" description="Helical" evidence="1">
    <location>
        <begin position="294"/>
        <end position="322"/>
    </location>
</feature>
<feature type="non-terminal residue" evidence="2">
    <location>
        <position position="716"/>
    </location>
</feature>
<protein>
    <submittedName>
        <fullName evidence="2">Uncharacterized protein</fullName>
    </submittedName>
</protein>
<feature type="transmembrane region" description="Helical" evidence="1">
    <location>
        <begin position="178"/>
        <end position="198"/>
    </location>
</feature>
<dbReference type="EMBL" id="JAAPAO010001026">
    <property type="protein sequence ID" value="KAF4651661.1"/>
    <property type="molecule type" value="Genomic_DNA"/>
</dbReference>
<evidence type="ECO:0000313" key="2">
    <source>
        <dbReference type="EMBL" id="KAF4651661.1"/>
    </source>
</evidence>
<gene>
    <name evidence="2" type="ORF">FOL47_000257</name>
</gene>
<feature type="transmembrane region" description="Helical" evidence="1">
    <location>
        <begin position="122"/>
        <end position="144"/>
    </location>
</feature>
<keyword evidence="1" id="KW-0472">Membrane</keyword>
<feature type="transmembrane region" description="Helical" evidence="1">
    <location>
        <begin position="369"/>
        <end position="392"/>
    </location>
</feature>
<feature type="transmembrane region" description="Helical" evidence="1">
    <location>
        <begin position="90"/>
        <end position="116"/>
    </location>
</feature>
<feature type="transmembrane region" description="Helical" evidence="1">
    <location>
        <begin position="267"/>
        <end position="288"/>
    </location>
</feature>
<dbReference type="Proteomes" id="UP000591131">
    <property type="component" value="Unassembled WGS sequence"/>
</dbReference>
<keyword evidence="1" id="KW-1133">Transmembrane helix</keyword>
<keyword evidence="1" id="KW-0812">Transmembrane</keyword>
<feature type="transmembrane region" description="Helical" evidence="1">
    <location>
        <begin position="151"/>
        <end position="166"/>
    </location>
</feature>
<proteinExistence type="predicted"/>
<evidence type="ECO:0000313" key="3">
    <source>
        <dbReference type="Proteomes" id="UP000591131"/>
    </source>
</evidence>
<dbReference type="OrthoDB" id="498037at2759"/>
<accession>A0A7J6KYM0</accession>
<keyword evidence="3" id="KW-1185">Reference proteome</keyword>
<feature type="transmembrane region" description="Helical" evidence="1">
    <location>
        <begin position="426"/>
        <end position="448"/>
    </location>
</feature>